<sequence>VLATDKLRAVLEKLGWVSPSNTVVRAAKEAVTNWVLPVYGWSYLEELLNIPSDEAFADLVKEATESGLFLEQAAPSACSALLGCFSKPGPTAAGYARLHHQLTPVFDTVSGPGQSRVPVEQFWPT</sequence>
<dbReference type="EMBL" id="LHPF02000039">
    <property type="protein sequence ID" value="PSC68299.1"/>
    <property type="molecule type" value="Genomic_DNA"/>
</dbReference>
<dbReference type="Proteomes" id="UP000239649">
    <property type="component" value="Unassembled WGS sequence"/>
</dbReference>
<accession>A0A2P6V2H8</accession>
<gene>
    <name evidence="1" type="ORF">C2E20_8092</name>
</gene>
<reference evidence="1 2" key="1">
    <citation type="journal article" date="2018" name="Plant J.">
        <title>Genome sequences of Chlorella sorokiniana UTEX 1602 and Micractinium conductrix SAG 241.80: implications to maltose excretion by a green alga.</title>
        <authorList>
            <person name="Arriola M.B."/>
            <person name="Velmurugan N."/>
            <person name="Zhang Y."/>
            <person name="Plunkett M.H."/>
            <person name="Hondzo H."/>
            <person name="Barney B.M."/>
        </authorList>
    </citation>
    <scope>NUCLEOTIDE SEQUENCE [LARGE SCALE GENOMIC DNA]</scope>
    <source>
        <strain evidence="1 2">SAG 241.80</strain>
    </source>
</reference>
<comment type="caution">
    <text evidence="1">The sequence shown here is derived from an EMBL/GenBank/DDBJ whole genome shotgun (WGS) entry which is preliminary data.</text>
</comment>
<name>A0A2P6V2H8_9CHLO</name>
<dbReference type="AlphaFoldDB" id="A0A2P6V2H8"/>
<organism evidence="1 2">
    <name type="scientific">Micractinium conductrix</name>
    <dbReference type="NCBI Taxonomy" id="554055"/>
    <lineage>
        <taxon>Eukaryota</taxon>
        <taxon>Viridiplantae</taxon>
        <taxon>Chlorophyta</taxon>
        <taxon>core chlorophytes</taxon>
        <taxon>Trebouxiophyceae</taxon>
        <taxon>Chlorellales</taxon>
        <taxon>Chlorellaceae</taxon>
        <taxon>Chlorella clade</taxon>
        <taxon>Micractinium</taxon>
    </lineage>
</organism>
<keyword evidence="2" id="KW-1185">Reference proteome</keyword>
<feature type="non-terminal residue" evidence="1">
    <location>
        <position position="1"/>
    </location>
</feature>
<evidence type="ECO:0000313" key="2">
    <source>
        <dbReference type="Proteomes" id="UP000239649"/>
    </source>
</evidence>
<proteinExistence type="predicted"/>
<protein>
    <submittedName>
        <fullName evidence="1">Family transcriptional regulator</fullName>
    </submittedName>
</protein>
<evidence type="ECO:0000313" key="1">
    <source>
        <dbReference type="EMBL" id="PSC68299.1"/>
    </source>
</evidence>